<dbReference type="InterPro" id="IPR029063">
    <property type="entry name" value="SAM-dependent_MTases_sf"/>
</dbReference>
<dbReference type="Pfam" id="PF01728">
    <property type="entry name" value="FtsJ"/>
    <property type="match status" value="1"/>
</dbReference>
<feature type="domain" description="Ribosomal RNA methyltransferase FtsJ" evidence="2">
    <location>
        <begin position="110"/>
        <end position="292"/>
    </location>
</feature>
<organism evidence="3 4">
    <name type="scientific">Laetiporus sulphureus 93-53</name>
    <dbReference type="NCBI Taxonomy" id="1314785"/>
    <lineage>
        <taxon>Eukaryota</taxon>
        <taxon>Fungi</taxon>
        <taxon>Dikarya</taxon>
        <taxon>Basidiomycota</taxon>
        <taxon>Agaricomycotina</taxon>
        <taxon>Agaricomycetes</taxon>
        <taxon>Polyporales</taxon>
        <taxon>Laetiporus</taxon>
    </lineage>
</organism>
<dbReference type="EMBL" id="KV427649">
    <property type="protein sequence ID" value="KZT02825.1"/>
    <property type="molecule type" value="Genomic_DNA"/>
</dbReference>
<dbReference type="InterPro" id="IPR002877">
    <property type="entry name" value="RNA_MeTrfase_FtsJ_dom"/>
</dbReference>
<evidence type="ECO:0000313" key="3">
    <source>
        <dbReference type="EMBL" id="KZT02825.1"/>
    </source>
</evidence>
<feature type="region of interest" description="Disordered" evidence="1">
    <location>
        <begin position="320"/>
        <end position="341"/>
    </location>
</feature>
<dbReference type="GeneID" id="63821937"/>
<dbReference type="AlphaFoldDB" id="A0A165CHI9"/>
<reference evidence="3 4" key="1">
    <citation type="journal article" date="2016" name="Mol. Biol. Evol.">
        <title>Comparative Genomics of Early-Diverging Mushroom-Forming Fungi Provides Insights into the Origins of Lignocellulose Decay Capabilities.</title>
        <authorList>
            <person name="Nagy L.G."/>
            <person name="Riley R."/>
            <person name="Tritt A."/>
            <person name="Adam C."/>
            <person name="Daum C."/>
            <person name="Floudas D."/>
            <person name="Sun H."/>
            <person name="Yadav J.S."/>
            <person name="Pangilinan J."/>
            <person name="Larsson K.H."/>
            <person name="Matsuura K."/>
            <person name="Barry K."/>
            <person name="Labutti K."/>
            <person name="Kuo R."/>
            <person name="Ohm R.A."/>
            <person name="Bhattacharya S.S."/>
            <person name="Shirouzu T."/>
            <person name="Yoshinaga Y."/>
            <person name="Martin F.M."/>
            <person name="Grigoriev I.V."/>
            <person name="Hibbett D.S."/>
        </authorList>
    </citation>
    <scope>NUCLEOTIDE SEQUENCE [LARGE SCALE GENOMIC DNA]</scope>
    <source>
        <strain evidence="3 4">93-53</strain>
    </source>
</reference>
<gene>
    <name evidence="3" type="ORF">LAESUDRAFT_661073</name>
</gene>
<keyword evidence="4" id="KW-1185">Reference proteome</keyword>
<proteinExistence type="predicted"/>
<sequence length="399" mass="44514">MQQVDVSSIISIEDVDSFIDRNSGDSWTTTQFKLNPFETRFWGESVAHRRLLLLKSLYRAHPAVDKQFKERRTLHMLQATSQPSPVHLYAFEKLFSQINRELGGCFGGGQVKRFLDLGCSPGGFSTWLLKSNGYAGVQGVGVTLPDDEARFPLQIDPMLSATALSYRVLFGDVMKLSMEAIMEGTDPIVPLGETASGALIDAAQYDLIIGNAFPTLRGPTRWWLRVQLVLSQILIMITNVAQGGSCIVTVNTKPFLWVVDAIGLLQKMFDTITPFKGTLHASRTVGYLICRGFRATPEEVDYYAGRVRVVLRQLDAVADESRAHEEKSPVEDSSDDDGEQLPQSFLPEALPLLTGESAAEIFDAQHRLVLDLFEPMWKAQFDAIHRDFERLLSGEMVPR</sequence>
<dbReference type="GO" id="GO:0008168">
    <property type="term" value="F:methyltransferase activity"/>
    <property type="evidence" value="ECO:0007669"/>
    <property type="project" value="InterPro"/>
</dbReference>
<protein>
    <recommendedName>
        <fullName evidence="2">Ribosomal RNA methyltransferase FtsJ domain-containing protein</fullName>
    </recommendedName>
</protein>
<dbReference type="SUPFAM" id="SSF53335">
    <property type="entry name" value="S-adenosyl-L-methionine-dependent methyltransferases"/>
    <property type="match status" value="1"/>
</dbReference>
<feature type="compositionally biased region" description="Basic and acidic residues" evidence="1">
    <location>
        <begin position="320"/>
        <end position="330"/>
    </location>
</feature>
<dbReference type="GO" id="GO:0032259">
    <property type="term" value="P:methylation"/>
    <property type="evidence" value="ECO:0007669"/>
    <property type="project" value="InterPro"/>
</dbReference>
<dbReference type="Gene3D" id="3.40.50.12760">
    <property type="match status" value="1"/>
</dbReference>
<evidence type="ECO:0000256" key="1">
    <source>
        <dbReference type="SAM" id="MobiDB-lite"/>
    </source>
</evidence>
<dbReference type="RefSeq" id="XP_040760565.1">
    <property type="nucleotide sequence ID" value="XM_040904907.1"/>
</dbReference>
<dbReference type="STRING" id="1314785.A0A165CHI9"/>
<name>A0A165CHI9_9APHY</name>
<dbReference type="Proteomes" id="UP000076871">
    <property type="component" value="Unassembled WGS sequence"/>
</dbReference>
<evidence type="ECO:0000259" key="2">
    <source>
        <dbReference type="Pfam" id="PF01728"/>
    </source>
</evidence>
<evidence type="ECO:0000313" key="4">
    <source>
        <dbReference type="Proteomes" id="UP000076871"/>
    </source>
</evidence>
<dbReference type="OrthoDB" id="417125at2759"/>
<accession>A0A165CHI9</accession>
<dbReference type="InParanoid" id="A0A165CHI9"/>